<evidence type="ECO:0000256" key="8">
    <source>
        <dbReference type="PIRSR" id="PIRSR625705-1"/>
    </source>
</evidence>
<dbReference type="PANTHER" id="PTHR22600">
    <property type="entry name" value="BETA-HEXOSAMINIDASE"/>
    <property type="match status" value="1"/>
</dbReference>
<dbReference type="GO" id="GO:0016020">
    <property type="term" value="C:membrane"/>
    <property type="evidence" value="ECO:0007669"/>
    <property type="project" value="TreeGrafter"/>
</dbReference>
<dbReference type="InterPro" id="IPR015883">
    <property type="entry name" value="Glyco_hydro_20_cat"/>
</dbReference>
<feature type="compositionally biased region" description="Polar residues" evidence="9">
    <location>
        <begin position="149"/>
        <end position="163"/>
    </location>
</feature>
<evidence type="ECO:0000313" key="12">
    <source>
        <dbReference type="EMBL" id="HIT97288.1"/>
    </source>
</evidence>
<reference evidence="12" key="1">
    <citation type="submission" date="2020-10" db="EMBL/GenBank/DDBJ databases">
        <authorList>
            <person name="Gilroy R."/>
        </authorList>
    </citation>
    <scope>NUCLEOTIDE SEQUENCE</scope>
    <source>
        <strain evidence="12">1383</strain>
    </source>
</reference>
<keyword evidence="4" id="KW-0378">Hydrolase</keyword>
<sequence length="849" mass="95013">MLKRLLLLSAAAALMVGCSAKKQGAEMAPVDVTWTMAGNMQGPDSAYYKTVFTFRNTSDRPLDNNWVIYYNQFPRVPLHSDSTQVKAEKVIADFFRLYPTEYYQPIAPGDSLEVTILFRGSSSKEIEAPMGMYFVPCDEQGKELTPQKMNPVTITPFDPSTSARRNKNDRYPYPYGPFQYAQDEDLVLDAPLRSLDIIPSVKQGRETGDTVAIGSRIALSASAGLDNEKDFLAQVLEKDYAAQLSDSAAYPISLAIDSTAAWTNGESYRLELTPEGAAITGASSAGVFYGIQTLRAVLGMNTLPLRTPAISISDYPDFGYRGMHLDVARNFQTPEAVKHLLDMMAYYKLNVFHFHFNDDESWRLEIPGIPELTSYGARRGHTLDEKDMLHPTYGSGPFADDTTSHGYGYFTREQFIDLLQYATRLHIQVIPEIETPGHARAAIYSMKHRYEKYKDTDPEEATRYLLHDPADTSEYTSAQGFHDNVMCVANEGVYNFLDKVVTELQAMYREAGAPLAGIQTGGDEVPRGAWLGSPACQALIDQGVVASKDDLRDYYTARLKKILDEKGLKFYGWMEIATKKGKVNPKFQDAGFVAYCWDTVGSWGGEEMPYHLANSGVDVILCNAPNLYFDFAYNKHAEEPGLYWGGWVNERDSYNLLPYDMYRSVRIALNGTPMDWDKAVRKANGTPKERLTSEGKKHILGIQGELWSETIKGEPMMQYYIFPKIVGLAERAWDAVPDWSMISGKQTREKAYNEALGAYLTKIARKEMPYWEKQGINFRLASPGIEIKDGMLYITNSVPGTSVHYTTDGSEPTEQSPIWTAPVPVEGTDIRATTIGFGKKSVTLQYQGE</sequence>
<dbReference type="GO" id="GO:0004563">
    <property type="term" value="F:beta-N-acetylhexosaminidase activity"/>
    <property type="evidence" value="ECO:0007669"/>
    <property type="project" value="UniProtKB-EC"/>
</dbReference>
<dbReference type="EMBL" id="DVLY01000008">
    <property type="protein sequence ID" value="HIT97288.1"/>
    <property type="molecule type" value="Genomic_DNA"/>
</dbReference>
<evidence type="ECO:0000256" key="3">
    <source>
        <dbReference type="ARBA" id="ARBA00012663"/>
    </source>
</evidence>
<evidence type="ECO:0000256" key="9">
    <source>
        <dbReference type="SAM" id="MobiDB-lite"/>
    </source>
</evidence>
<evidence type="ECO:0000256" key="1">
    <source>
        <dbReference type="ARBA" id="ARBA00001231"/>
    </source>
</evidence>
<evidence type="ECO:0000256" key="7">
    <source>
        <dbReference type="ARBA" id="ARBA00033000"/>
    </source>
</evidence>
<dbReference type="Gene3D" id="2.60.40.10">
    <property type="entry name" value="Immunoglobulins"/>
    <property type="match status" value="1"/>
</dbReference>
<accession>A0A9D1H7X0</accession>
<organism evidence="12 13">
    <name type="scientific">Candidatus Merdimorpha stercoravium</name>
    <dbReference type="NCBI Taxonomy" id="2840863"/>
    <lineage>
        <taxon>Bacteria</taxon>
        <taxon>Pseudomonadati</taxon>
        <taxon>Bacteroidota</taxon>
        <taxon>Flavobacteriia</taxon>
        <taxon>Flavobacteriales</taxon>
        <taxon>Candidatus Merdimorpha</taxon>
    </lineage>
</organism>
<dbReference type="SMART" id="SM01081">
    <property type="entry name" value="CHB_HEX"/>
    <property type="match status" value="1"/>
</dbReference>
<evidence type="ECO:0000256" key="10">
    <source>
        <dbReference type="SAM" id="SignalP"/>
    </source>
</evidence>
<dbReference type="SUPFAM" id="SSF49384">
    <property type="entry name" value="Carbohydrate-binding domain"/>
    <property type="match status" value="1"/>
</dbReference>
<evidence type="ECO:0000256" key="2">
    <source>
        <dbReference type="ARBA" id="ARBA00006285"/>
    </source>
</evidence>
<dbReference type="Pfam" id="PF00728">
    <property type="entry name" value="Glyco_hydro_20"/>
    <property type="match status" value="1"/>
</dbReference>
<proteinExistence type="inferred from homology"/>
<feature type="active site" description="Proton donor" evidence="8">
    <location>
        <position position="524"/>
    </location>
</feature>
<feature type="region of interest" description="Disordered" evidence="9">
    <location>
        <begin position="149"/>
        <end position="168"/>
    </location>
</feature>
<dbReference type="SUPFAM" id="SSF51445">
    <property type="entry name" value="(Trans)glycosidases"/>
    <property type="match status" value="1"/>
</dbReference>
<dbReference type="SUPFAM" id="SSF55545">
    <property type="entry name" value="beta-N-acetylhexosaminidase-like domain"/>
    <property type="match status" value="1"/>
</dbReference>
<dbReference type="InterPro" id="IPR014756">
    <property type="entry name" value="Ig_E-set"/>
</dbReference>
<dbReference type="PANTHER" id="PTHR22600:SF57">
    <property type="entry name" value="BETA-N-ACETYLHEXOSAMINIDASE"/>
    <property type="match status" value="1"/>
</dbReference>
<protein>
    <recommendedName>
        <fullName evidence="3">beta-N-acetylhexosaminidase</fullName>
        <ecNumber evidence="3">3.2.1.52</ecNumber>
    </recommendedName>
    <alternativeName>
        <fullName evidence="6">Beta-N-acetylhexosaminidase</fullName>
    </alternativeName>
    <alternativeName>
        <fullName evidence="7">N-acetyl-beta-glucosaminidase</fullName>
    </alternativeName>
</protein>
<reference evidence="12" key="2">
    <citation type="journal article" date="2021" name="PeerJ">
        <title>Extensive microbial diversity within the chicken gut microbiome revealed by metagenomics and culture.</title>
        <authorList>
            <person name="Gilroy R."/>
            <person name="Ravi A."/>
            <person name="Getino M."/>
            <person name="Pursley I."/>
            <person name="Horton D.L."/>
            <person name="Alikhan N.F."/>
            <person name="Baker D."/>
            <person name="Gharbi K."/>
            <person name="Hall N."/>
            <person name="Watson M."/>
            <person name="Adriaenssens E.M."/>
            <person name="Foster-Nyarko E."/>
            <person name="Jarju S."/>
            <person name="Secka A."/>
            <person name="Antonio M."/>
            <person name="Oren A."/>
            <person name="Chaudhuri R.R."/>
            <person name="La Ragione R."/>
            <person name="Hildebrand F."/>
            <person name="Pallen M.J."/>
        </authorList>
    </citation>
    <scope>NUCLEOTIDE SEQUENCE</scope>
    <source>
        <strain evidence="12">1383</strain>
    </source>
</reference>
<evidence type="ECO:0000256" key="4">
    <source>
        <dbReference type="ARBA" id="ARBA00022801"/>
    </source>
</evidence>
<evidence type="ECO:0000259" key="11">
    <source>
        <dbReference type="SMART" id="SM01081"/>
    </source>
</evidence>
<comment type="similarity">
    <text evidence="2">Belongs to the glycosyl hydrolase 20 family.</text>
</comment>
<dbReference type="GO" id="GO:0005975">
    <property type="term" value="P:carbohydrate metabolic process"/>
    <property type="evidence" value="ECO:0007669"/>
    <property type="project" value="InterPro"/>
</dbReference>
<keyword evidence="10" id="KW-0732">Signal</keyword>
<evidence type="ECO:0000256" key="6">
    <source>
        <dbReference type="ARBA" id="ARBA00030512"/>
    </source>
</evidence>
<gene>
    <name evidence="12" type="ORF">IAC44_00445</name>
</gene>
<dbReference type="Pfam" id="PF13290">
    <property type="entry name" value="CHB_HEX_C_1"/>
    <property type="match status" value="1"/>
</dbReference>
<dbReference type="GO" id="GO:0030203">
    <property type="term" value="P:glycosaminoglycan metabolic process"/>
    <property type="evidence" value="ECO:0007669"/>
    <property type="project" value="TreeGrafter"/>
</dbReference>
<dbReference type="InterPro" id="IPR008965">
    <property type="entry name" value="CBM2/CBM3_carb-bd_dom_sf"/>
</dbReference>
<dbReference type="InterPro" id="IPR059177">
    <property type="entry name" value="GH29D-like_dom"/>
</dbReference>
<dbReference type="InterPro" id="IPR017853">
    <property type="entry name" value="GH"/>
</dbReference>
<dbReference type="SUPFAM" id="SSF81296">
    <property type="entry name" value="E set domains"/>
    <property type="match status" value="1"/>
</dbReference>
<dbReference type="InterPro" id="IPR025705">
    <property type="entry name" value="Beta_hexosaminidase_sua/sub"/>
</dbReference>
<dbReference type="InterPro" id="IPR029018">
    <property type="entry name" value="Hex-like_dom2"/>
</dbReference>
<name>A0A9D1H7X0_9FLAO</name>
<comment type="catalytic activity">
    <reaction evidence="1">
        <text>Hydrolysis of terminal non-reducing N-acetyl-D-hexosamine residues in N-acetyl-beta-D-hexosaminides.</text>
        <dbReference type="EC" id="3.2.1.52"/>
    </reaction>
</comment>
<dbReference type="EC" id="3.2.1.52" evidence="3"/>
<evidence type="ECO:0000313" key="13">
    <source>
        <dbReference type="Proteomes" id="UP000824161"/>
    </source>
</evidence>
<dbReference type="GO" id="GO:0030247">
    <property type="term" value="F:polysaccharide binding"/>
    <property type="evidence" value="ECO:0007669"/>
    <property type="project" value="InterPro"/>
</dbReference>
<dbReference type="Gene3D" id="2.60.40.290">
    <property type="match status" value="1"/>
</dbReference>
<dbReference type="PROSITE" id="PS51257">
    <property type="entry name" value="PROKAR_LIPOPROTEIN"/>
    <property type="match status" value="1"/>
</dbReference>
<dbReference type="Gene3D" id="3.30.379.10">
    <property type="entry name" value="Chitobiase/beta-hexosaminidase domain 2-like"/>
    <property type="match status" value="1"/>
</dbReference>
<dbReference type="InterPro" id="IPR013783">
    <property type="entry name" value="Ig-like_fold"/>
</dbReference>
<dbReference type="InterPro" id="IPR004866">
    <property type="entry name" value="CHB/HEX_N_dom"/>
</dbReference>
<dbReference type="Gene3D" id="3.20.20.80">
    <property type="entry name" value="Glycosidases"/>
    <property type="match status" value="1"/>
</dbReference>
<feature type="signal peptide" evidence="10">
    <location>
        <begin position="1"/>
        <end position="20"/>
    </location>
</feature>
<comment type="caution">
    <text evidence="12">The sequence shown here is derived from an EMBL/GenBank/DDBJ whole genome shotgun (WGS) entry which is preliminary data.</text>
</comment>
<dbReference type="InterPro" id="IPR015882">
    <property type="entry name" value="HEX_bac_N"/>
</dbReference>
<keyword evidence="5" id="KW-0326">Glycosidase</keyword>
<dbReference type="InterPro" id="IPR012291">
    <property type="entry name" value="CBM2_carb-bd_dom_sf"/>
</dbReference>
<feature type="domain" description="Chitobiase/beta-hexosaminidases N-terminal" evidence="11">
    <location>
        <begin position="28"/>
        <end position="178"/>
    </location>
</feature>
<dbReference type="Proteomes" id="UP000824161">
    <property type="component" value="Unassembled WGS sequence"/>
</dbReference>
<dbReference type="AlphaFoldDB" id="A0A9D1H7X0"/>
<dbReference type="PRINTS" id="PR00738">
    <property type="entry name" value="GLHYDRLASE20"/>
</dbReference>
<dbReference type="Pfam" id="PF02838">
    <property type="entry name" value="Glyco_hydro_20b"/>
    <property type="match status" value="1"/>
</dbReference>
<feature type="chain" id="PRO_5038714814" description="beta-N-acetylhexosaminidase" evidence="10">
    <location>
        <begin position="21"/>
        <end position="849"/>
    </location>
</feature>
<evidence type="ECO:0000256" key="5">
    <source>
        <dbReference type="ARBA" id="ARBA00023295"/>
    </source>
</evidence>
<dbReference type="Pfam" id="PF03173">
    <property type="entry name" value="CHB_HEX"/>
    <property type="match status" value="1"/>
</dbReference>